<organism evidence="3 4">
    <name type="scientific">Brevibacterium celere</name>
    <dbReference type="NCBI Taxonomy" id="225845"/>
    <lineage>
        <taxon>Bacteria</taxon>
        <taxon>Bacillati</taxon>
        <taxon>Actinomycetota</taxon>
        <taxon>Actinomycetes</taxon>
        <taxon>Micrococcales</taxon>
        <taxon>Brevibacteriaceae</taxon>
        <taxon>Brevibacterium</taxon>
    </lineage>
</organism>
<evidence type="ECO:0008006" key="5">
    <source>
        <dbReference type="Google" id="ProtNLM"/>
    </source>
</evidence>
<dbReference type="PROSITE" id="PS51257">
    <property type="entry name" value="PROKAR_LIPOPROTEIN"/>
    <property type="match status" value="1"/>
</dbReference>
<comment type="caution">
    <text evidence="3">The sequence shown here is derived from an EMBL/GenBank/DDBJ whole genome shotgun (WGS) entry which is preliminary data.</text>
</comment>
<proteinExistence type="predicted"/>
<feature type="transmembrane region" description="Helical" evidence="2">
    <location>
        <begin position="40"/>
        <end position="62"/>
    </location>
</feature>
<dbReference type="Proteomes" id="UP000253509">
    <property type="component" value="Unassembled WGS sequence"/>
</dbReference>
<keyword evidence="2" id="KW-0812">Transmembrane</keyword>
<protein>
    <recommendedName>
        <fullName evidence="5">DUF3311 domain-containing protein</fullName>
    </recommendedName>
</protein>
<accession>A0A366IK97</accession>
<sequence length="100" mass="10782">MNEPTRPKRTVTATQVIIACIPALLIIFTPVFPFANEPGLILGVPTVIVWMAALVVAIVAILQIIDRQITAREDALEAERRDADRTAATAGAHHSEGDRA</sequence>
<feature type="transmembrane region" description="Helical" evidence="2">
    <location>
        <begin position="12"/>
        <end position="34"/>
    </location>
</feature>
<keyword evidence="2" id="KW-0472">Membrane</keyword>
<evidence type="ECO:0000256" key="1">
    <source>
        <dbReference type="SAM" id="MobiDB-lite"/>
    </source>
</evidence>
<dbReference type="AlphaFoldDB" id="A0A366IK97"/>
<evidence type="ECO:0000313" key="4">
    <source>
        <dbReference type="Proteomes" id="UP000253509"/>
    </source>
</evidence>
<dbReference type="EMBL" id="QNSB01000006">
    <property type="protein sequence ID" value="RBP71178.1"/>
    <property type="molecule type" value="Genomic_DNA"/>
</dbReference>
<feature type="region of interest" description="Disordered" evidence="1">
    <location>
        <begin position="78"/>
        <end position="100"/>
    </location>
</feature>
<gene>
    <name evidence="3" type="ORF">DFO65_10621</name>
</gene>
<evidence type="ECO:0000256" key="2">
    <source>
        <dbReference type="SAM" id="Phobius"/>
    </source>
</evidence>
<reference evidence="3 4" key="1">
    <citation type="submission" date="2018-06" db="EMBL/GenBank/DDBJ databases">
        <title>Freshwater and sediment microbial communities from various areas in North America, analyzing microbe dynamics in response to fracking.</title>
        <authorList>
            <person name="Lamendella R."/>
        </authorList>
    </citation>
    <scope>NUCLEOTIDE SEQUENCE [LARGE SCALE GENOMIC DNA]</scope>
    <source>
        <strain evidence="3 4">3b_TX</strain>
    </source>
</reference>
<evidence type="ECO:0000313" key="3">
    <source>
        <dbReference type="EMBL" id="RBP71178.1"/>
    </source>
</evidence>
<keyword evidence="4" id="KW-1185">Reference proteome</keyword>
<keyword evidence="2" id="KW-1133">Transmembrane helix</keyword>
<name>A0A366IK97_9MICO</name>